<dbReference type="AlphaFoldDB" id="A0A7J6F1G9"/>
<sequence>MANSNLPRRIIKLRELCASPSEDNMRYFNVMTLAQRNLLTKINVPFRLSSVEMYFLVANDRGVFKLELFLPEEYPMAAPRFGFSPRYIIQTLTARQNLSRYLERQMESCSSDTNCTSEHSSTSQCPKPRRPSFENIASIGKVTKLRPSKTAKEWTPFVCEWCIKAKAGKLFPCLENNIYWNVYVNLKEKLGELMMLLKMGA</sequence>
<accession>A0A7J6F1G9</accession>
<proteinExistence type="predicted"/>
<dbReference type="SUPFAM" id="SSF54495">
    <property type="entry name" value="UBC-like"/>
    <property type="match status" value="1"/>
</dbReference>
<dbReference type="Proteomes" id="UP000525078">
    <property type="component" value="Unassembled WGS sequence"/>
</dbReference>
<gene>
    <name evidence="1" type="ORF">F8388_000434</name>
</gene>
<organism evidence="1 2">
    <name type="scientific">Cannabis sativa</name>
    <name type="common">Hemp</name>
    <name type="synonym">Marijuana</name>
    <dbReference type="NCBI Taxonomy" id="3483"/>
    <lineage>
        <taxon>Eukaryota</taxon>
        <taxon>Viridiplantae</taxon>
        <taxon>Streptophyta</taxon>
        <taxon>Embryophyta</taxon>
        <taxon>Tracheophyta</taxon>
        <taxon>Spermatophyta</taxon>
        <taxon>Magnoliopsida</taxon>
        <taxon>eudicotyledons</taxon>
        <taxon>Gunneridae</taxon>
        <taxon>Pentapetalae</taxon>
        <taxon>rosids</taxon>
        <taxon>fabids</taxon>
        <taxon>Rosales</taxon>
        <taxon>Cannabaceae</taxon>
        <taxon>Cannabis</taxon>
    </lineage>
</organism>
<protein>
    <submittedName>
        <fullName evidence="1">Uncharacterized protein</fullName>
    </submittedName>
</protein>
<reference evidence="1 2" key="1">
    <citation type="journal article" date="2020" name="bioRxiv">
        <title>Sequence and annotation of 42 cannabis genomes reveals extensive copy number variation in cannabinoid synthesis and pathogen resistance genes.</title>
        <authorList>
            <person name="Mckernan K.J."/>
            <person name="Helbert Y."/>
            <person name="Kane L.T."/>
            <person name="Ebling H."/>
            <person name="Zhang L."/>
            <person name="Liu B."/>
            <person name="Eaton Z."/>
            <person name="Mclaughlin S."/>
            <person name="Kingan S."/>
            <person name="Baybayan P."/>
            <person name="Concepcion G."/>
            <person name="Jordan M."/>
            <person name="Riva A."/>
            <person name="Barbazuk W."/>
            <person name="Harkins T."/>
        </authorList>
    </citation>
    <scope>NUCLEOTIDE SEQUENCE [LARGE SCALE GENOMIC DNA]</scope>
    <source>
        <strain evidence="2">cv. Jamaican Lion 4</strain>
        <tissue evidence="1">Leaf</tissue>
    </source>
</reference>
<comment type="caution">
    <text evidence="1">The sequence shown here is derived from an EMBL/GenBank/DDBJ whole genome shotgun (WGS) entry which is preliminary data.</text>
</comment>
<evidence type="ECO:0000313" key="2">
    <source>
        <dbReference type="Proteomes" id="UP000525078"/>
    </source>
</evidence>
<evidence type="ECO:0000313" key="1">
    <source>
        <dbReference type="EMBL" id="KAF4363769.1"/>
    </source>
</evidence>
<name>A0A7J6F1G9_CANSA</name>
<dbReference type="Gene3D" id="3.10.110.10">
    <property type="entry name" value="Ubiquitin Conjugating Enzyme"/>
    <property type="match status" value="1"/>
</dbReference>
<dbReference type="EMBL" id="JAATIP010000172">
    <property type="protein sequence ID" value="KAF4363769.1"/>
    <property type="molecule type" value="Genomic_DNA"/>
</dbReference>
<dbReference type="InterPro" id="IPR016135">
    <property type="entry name" value="UBQ-conjugating_enzyme/RWD"/>
</dbReference>